<evidence type="ECO:0000313" key="4">
    <source>
        <dbReference type="Proteomes" id="UP001175211"/>
    </source>
</evidence>
<proteinExistence type="predicted"/>
<feature type="compositionally biased region" description="Basic and acidic residues" evidence="1">
    <location>
        <begin position="69"/>
        <end position="78"/>
    </location>
</feature>
<dbReference type="EMBL" id="JAUEPS010000047">
    <property type="protein sequence ID" value="KAK0446432.1"/>
    <property type="molecule type" value="Genomic_DNA"/>
</dbReference>
<comment type="caution">
    <text evidence="3">The sequence shown here is derived from an EMBL/GenBank/DDBJ whole genome shotgun (WGS) entry which is preliminary data.</text>
</comment>
<feature type="compositionally biased region" description="Polar residues" evidence="1">
    <location>
        <begin position="154"/>
        <end position="163"/>
    </location>
</feature>
<feature type="region of interest" description="Disordered" evidence="1">
    <location>
        <begin position="406"/>
        <end position="432"/>
    </location>
</feature>
<sequence length="484" mass="53244">MSGSESPTKTRTLRKAPSLVLNAPTTASATPLNAQLKYTPRKPGKLRWTSSTNIVPDSEEENSYTPGESVDRKDRKDVIVISSDEEDANEPVKYNPTTGDDLSSSPKKPKRVVRRIVQSSDESEGDSRPATKSEVIEISDNSSDEEEALPRIPQPTSRSNSRIPQVAISADGSVMTWDAPVSPRKPLRVPANENTTAGSSTRLNKELPNSVLKPSAPTTASPAPKTPRSRPNTKKAQAEAELKRLAEFTQILFNDLNRDVFNSGLPADIELCWSKRLNTTAGRATYARKDGIISGKIELATKILDSEERVMKTLSHEMCHLACWIINKKLNEHHGPLFKAWAARVTAKRPDIEVSTTHDYEISYKFEWRCEICDLVYGRHSKSIKPDDVCGRCHEGKLIPLFTQRQRKAPQTPKVSRMAASKPRNSPLRISPRLSDALKDDTIDLTICSVDSDEEVAHAAAESDSEVEVLAALLGSTTIAGTSS</sequence>
<evidence type="ECO:0000313" key="3">
    <source>
        <dbReference type="EMBL" id="KAK0446432.1"/>
    </source>
</evidence>
<feature type="compositionally biased region" description="Polar residues" evidence="1">
    <location>
        <begin position="1"/>
        <end position="10"/>
    </location>
</feature>
<dbReference type="PANTHER" id="PTHR23099">
    <property type="entry name" value="TRANSCRIPTIONAL REGULATOR"/>
    <property type="match status" value="1"/>
</dbReference>
<evidence type="ECO:0000256" key="1">
    <source>
        <dbReference type="SAM" id="MobiDB-lite"/>
    </source>
</evidence>
<feature type="compositionally biased region" description="Polar residues" evidence="1">
    <location>
        <begin position="23"/>
        <end position="33"/>
    </location>
</feature>
<dbReference type="GO" id="GO:0006950">
    <property type="term" value="P:response to stress"/>
    <property type="evidence" value="ECO:0007669"/>
    <property type="project" value="UniProtKB-ARBA"/>
</dbReference>
<keyword evidence="4" id="KW-1185">Reference proteome</keyword>
<name>A0AA39MTV7_ARMTA</name>
<feature type="compositionally biased region" description="Polar residues" evidence="1">
    <location>
        <begin position="192"/>
        <end position="202"/>
    </location>
</feature>
<feature type="compositionally biased region" description="Low complexity" evidence="1">
    <location>
        <begin position="213"/>
        <end position="223"/>
    </location>
</feature>
<dbReference type="Pfam" id="PF10263">
    <property type="entry name" value="SprT-like"/>
    <property type="match status" value="1"/>
</dbReference>
<dbReference type="PANTHER" id="PTHR23099:SF0">
    <property type="entry name" value="GERM CELL NUCLEAR ACIDIC PROTEIN"/>
    <property type="match status" value="1"/>
</dbReference>
<accession>A0AA39MTV7</accession>
<gene>
    <name evidence="3" type="ORF">EV420DRAFT_1570608</name>
</gene>
<dbReference type="GO" id="GO:0005634">
    <property type="term" value="C:nucleus"/>
    <property type="evidence" value="ECO:0007669"/>
    <property type="project" value="TreeGrafter"/>
</dbReference>
<feature type="region of interest" description="Disordered" evidence="1">
    <location>
        <begin position="1"/>
        <end position="236"/>
    </location>
</feature>
<reference evidence="3" key="1">
    <citation type="submission" date="2023-06" db="EMBL/GenBank/DDBJ databases">
        <authorList>
            <consortium name="Lawrence Berkeley National Laboratory"/>
            <person name="Ahrendt S."/>
            <person name="Sahu N."/>
            <person name="Indic B."/>
            <person name="Wong-Bajracharya J."/>
            <person name="Merenyi Z."/>
            <person name="Ke H.-M."/>
            <person name="Monk M."/>
            <person name="Kocsube S."/>
            <person name="Drula E."/>
            <person name="Lipzen A."/>
            <person name="Balint B."/>
            <person name="Henrissat B."/>
            <person name="Andreopoulos B."/>
            <person name="Martin F.M."/>
            <person name="Harder C.B."/>
            <person name="Rigling D."/>
            <person name="Ford K.L."/>
            <person name="Foster G.D."/>
            <person name="Pangilinan J."/>
            <person name="Papanicolaou A."/>
            <person name="Barry K."/>
            <person name="LaButti K."/>
            <person name="Viragh M."/>
            <person name="Koriabine M."/>
            <person name="Yan M."/>
            <person name="Riley R."/>
            <person name="Champramary S."/>
            <person name="Plett K.L."/>
            <person name="Tsai I.J."/>
            <person name="Slot J."/>
            <person name="Sipos G."/>
            <person name="Plett J."/>
            <person name="Nagy L.G."/>
            <person name="Grigoriev I.V."/>
        </authorList>
    </citation>
    <scope>NUCLEOTIDE SEQUENCE</scope>
    <source>
        <strain evidence="3">CCBAS 213</strain>
    </source>
</reference>
<feature type="compositionally biased region" description="Polar residues" evidence="1">
    <location>
        <begin position="95"/>
        <end position="106"/>
    </location>
</feature>
<dbReference type="SMART" id="SM00731">
    <property type="entry name" value="SprT"/>
    <property type="match status" value="1"/>
</dbReference>
<feature type="compositionally biased region" description="Basic and acidic residues" evidence="1">
    <location>
        <begin position="125"/>
        <end position="135"/>
    </location>
</feature>
<protein>
    <submittedName>
        <fullName evidence="3">SprT-like family-domain-containing protein</fullName>
    </submittedName>
</protein>
<dbReference type="InterPro" id="IPR006640">
    <property type="entry name" value="SprT-like_domain"/>
</dbReference>
<dbReference type="RefSeq" id="XP_060325781.1">
    <property type="nucleotide sequence ID" value="XM_060474271.1"/>
</dbReference>
<dbReference type="AlphaFoldDB" id="A0AA39MTV7"/>
<dbReference type="GeneID" id="85357819"/>
<dbReference type="Proteomes" id="UP001175211">
    <property type="component" value="Unassembled WGS sequence"/>
</dbReference>
<feature type="domain" description="SprT-like" evidence="2">
    <location>
        <begin position="246"/>
        <end position="401"/>
    </location>
</feature>
<organism evidence="3 4">
    <name type="scientific">Armillaria tabescens</name>
    <name type="common">Ringless honey mushroom</name>
    <name type="synonym">Agaricus tabescens</name>
    <dbReference type="NCBI Taxonomy" id="1929756"/>
    <lineage>
        <taxon>Eukaryota</taxon>
        <taxon>Fungi</taxon>
        <taxon>Dikarya</taxon>
        <taxon>Basidiomycota</taxon>
        <taxon>Agaricomycotina</taxon>
        <taxon>Agaricomycetes</taxon>
        <taxon>Agaricomycetidae</taxon>
        <taxon>Agaricales</taxon>
        <taxon>Marasmiineae</taxon>
        <taxon>Physalacriaceae</taxon>
        <taxon>Desarmillaria</taxon>
    </lineage>
</organism>
<evidence type="ECO:0000259" key="2">
    <source>
        <dbReference type="SMART" id="SM00731"/>
    </source>
</evidence>